<evidence type="ECO:0000259" key="1">
    <source>
        <dbReference type="Pfam" id="PF20150"/>
    </source>
</evidence>
<dbReference type="AlphaFoldDB" id="A0AAW0QAV8"/>
<dbReference type="Proteomes" id="UP001392437">
    <property type="component" value="Unassembled WGS sequence"/>
</dbReference>
<protein>
    <recommendedName>
        <fullName evidence="1">2EXR domain-containing protein</fullName>
    </recommendedName>
</protein>
<evidence type="ECO:0000313" key="3">
    <source>
        <dbReference type="Proteomes" id="UP001392437"/>
    </source>
</evidence>
<proteinExistence type="predicted"/>
<dbReference type="EMBL" id="JAQQWP010000010">
    <property type="protein sequence ID" value="KAK8096919.1"/>
    <property type="molecule type" value="Genomic_DNA"/>
</dbReference>
<accession>A0AAW0QAV8</accession>
<reference evidence="2 3" key="1">
    <citation type="submission" date="2023-01" db="EMBL/GenBank/DDBJ databases">
        <title>Analysis of 21 Apiospora genomes using comparative genomics revels a genus with tremendous synthesis potential of carbohydrate active enzymes and secondary metabolites.</title>
        <authorList>
            <person name="Sorensen T."/>
        </authorList>
    </citation>
    <scope>NUCLEOTIDE SEQUENCE [LARGE SCALE GENOMIC DNA]</scope>
    <source>
        <strain evidence="2 3">CBS 117206</strain>
    </source>
</reference>
<dbReference type="Pfam" id="PF20150">
    <property type="entry name" value="2EXR"/>
    <property type="match status" value="1"/>
</dbReference>
<dbReference type="InterPro" id="IPR045518">
    <property type="entry name" value="2EXR"/>
</dbReference>
<keyword evidence="3" id="KW-1185">Reference proteome</keyword>
<dbReference type="PANTHER" id="PTHR35910">
    <property type="entry name" value="2EXR DOMAIN-CONTAINING PROTEIN"/>
    <property type="match status" value="1"/>
</dbReference>
<name>A0AAW0QAV8_9PEZI</name>
<organism evidence="2 3">
    <name type="scientific">Apiospora kogelbergensis</name>
    <dbReference type="NCBI Taxonomy" id="1337665"/>
    <lineage>
        <taxon>Eukaryota</taxon>
        <taxon>Fungi</taxon>
        <taxon>Dikarya</taxon>
        <taxon>Ascomycota</taxon>
        <taxon>Pezizomycotina</taxon>
        <taxon>Sordariomycetes</taxon>
        <taxon>Xylariomycetidae</taxon>
        <taxon>Amphisphaeriales</taxon>
        <taxon>Apiosporaceae</taxon>
        <taxon>Apiospora</taxon>
    </lineage>
</organism>
<gene>
    <name evidence="2" type="ORF">PG999_012863</name>
</gene>
<evidence type="ECO:0000313" key="2">
    <source>
        <dbReference type="EMBL" id="KAK8096919.1"/>
    </source>
</evidence>
<comment type="caution">
    <text evidence="2">The sequence shown here is derived from an EMBL/GenBank/DDBJ whole genome shotgun (WGS) entry which is preliminary data.</text>
</comment>
<sequence length="266" mass="30487">MKGKFCIMPLDPIIGPPFEVGWDRSTFREPFSSTAEFTLFPKLPPEIRRKIWQGSFPPRMFLSTTVLEMFCQTHRGQVPRYFAPLPATASVSQEARAETLRMYCEVPSSDHWTIGGFINYEVDTMFFSYTNAIRPAEDLPMSLLQQLQRITIAPMCWDLGCPPGQHGFRTVDHFLFYIAARYFPSLREIDIDMSVTREFERQSVLSAAVSFQHAVANSIRPLFFRTKEEGGVQFIPTTNPWGSGTRSRFSSWKSKKPLDMVMGQTL</sequence>
<dbReference type="PANTHER" id="PTHR35910:SF6">
    <property type="entry name" value="2EXR DOMAIN-CONTAINING PROTEIN"/>
    <property type="match status" value="1"/>
</dbReference>
<feature type="domain" description="2EXR" evidence="1">
    <location>
        <begin position="37"/>
        <end position="124"/>
    </location>
</feature>